<gene>
    <name evidence="4" type="ORF">ACFOZ9_11195</name>
</gene>
<comment type="subcellular location">
    <subcellularLocation>
        <location evidence="1">Cell outer membrane</location>
    </subcellularLocation>
</comment>
<feature type="transmembrane region" description="Helical" evidence="3">
    <location>
        <begin position="6"/>
        <end position="28"/>
    </location>
</feature>
<protein>
    <submittedName>
        <fullName evidence="4">Type II secretion system protein J</fullName>
    </submittedName>
</protein>
<keyword evidence="2" id="KW-0998">Cell outer membrane</keyword>
<dbReference type="Proteomes" id="UP001595998">
    <property type="component" value="Unassembled WGS sequence"/>
</dbReference>
<evidence type="ECO:0000313" key="5">
    <source>
        <dbReference type="Proteomes" id="UP001595998"/>
    </source>
</evidence>
<dbReference type="Pfam" id="PF07963">
    <property type="entry name" value="N_methyl"/>
    <property type="match status" value="1"/>
</dbReference>
<evidence type="ECO:0000313" key="4">
    <source>
        <dbReference type="EMBL" id="MFC4426776.1"/>
    </source>
</evidence>
<reference evidence="5" key="1">
    <citation type="journal article" date="2019" name="Int. J. Syst. Evol. Microbiol.">
        <title>The Global Catalogue of Microorganisms (GCM) 10K type strain sequencing project: providing services to taxonomists for standard genome sequencing and annotation.</title>
        <authorList>
            <consortium name="The Broad Institute Genomics Platform"/>
            <consortium name="The Broad Institute Genome Sequencing Center for Infectious Disease"/>
            <person name="Wu L."/>
            <person name="Ma J."/>
        </authorList>
    </citation>
    <scope>NUCLEOTIDE SEQUENCE [LARGE SCALE GENOMIC DNA]</scope>
    <source>
        <strain evidence="5">CCUG 56029</strain>
    </source>
</reference>
<evidence type="ECO:0000256" key="2">
    <source>
        <dbReference type="ARBA" id="ARBA00023237"/>
    </source>
</evidence>
<evidence type="ECO:0000256" key="3">
    <source>
        <dbReference type="SAM" id="Phobius"/>
    </source>
</evidence>
<proteinExistence type="predicted"/>
<dbReference type="NCBIfam" id="TIGR02532">
    <property type="entry name" value="IV_pilin_GFxxxE"/>
    <property type="match status" value="1"/>
</dbReference>
<organism evidence="4 5">
    <name type="scientific">Deinococcus navajonensis</name>
    <dbReference type="NCBI Taxonomy" id="309884"/>
    <lineage>
        <taxon>Bacteria</taxon>
        <taxon>Thermotogati</taxon>
        <taxon>Deinococcota</taxon>
        <taxon>Deinococci</taxon>
        <taxon>Deinococcales</taxon>
        <taxon>Deinococcaceae</taxon>
        <taxon>Deinococcus</taxon>
    </lineage>
</organism>
<dbReference type="EMBL" id="JBHSEH010000011">
    <property type="protein sequence ID" value="MFC4426776.1"/>
    <property type="molecule type" value="Genomic_DNA"/>
</dbReference>
<dbReference type="RefSeq" id="WP_380039597.1">
    <property type="nucleotide sequence ID" value="NZ_JBHSEH010000011.1"/>
</dbReference>
<comment type="caution">
    <text evidence="4">The sequence shown here is derived from an EMBL/GenBank/DDBJ whole genome shotgun (WGS) entry which is preliminary data.</text>
</comment>
<keyword evidence="3" id="KW-0472">Membrane</keyword>
<dbReference type="InterPro" id="IPR012902">
    <property type="entry name" value="N_methyl_site"/>
</dbReference>
<keyword evidence="3" id="KW-1133">Transmembrane helix</keyword>
<keyword evidence="3" id="KW-0812">Transmembrane</keyword>
<keyword evidence="5" id="KW-1185">Reference proteome</keyword>
<accession>A0ABV8XPI3</accession>
<evidence type="ECO:0000256" key="1">
    <source>
        <dbReference type="ARBA" id="ARBA00004442"/>
    </source>
</evidence>
<sequence>MREHGFTLIELLVSMAIFGILIVAVLNFQSSTIKVSSAMSNQATRLQTISDVSGFVGDRIKSARKVYAVSTTVGGATCDITATPACLAVEVPVLGTVGDCTGMIVGWQKRAYRYVLWSSLDATARTPMSGISSVGYALQEVRGAASTDYTSVTTNCTVANQPAAPTATITSLIDDTLALTSGQAAFSYDATTRTVTIKVRSVSSTGSTIQYTPTTGPYTLKVFARNSV</sequence>
<dbReference type="PROSITE" id="PS00409">
    <property type="entry name" value="PROKAR_NTER_METHYL"/>
    <property type="match status" value="1"/>
</dbReference>
<name>A0ABV8XPI3_9DEIO</name>